<dbReference type="AlphaFoldDB" id="A0A9N7Z7D8"/>
<proteinExistence type="predicted"/>
<name>A0A9N7Z7D8_PLEPL</name>
<gene>
    <name evidence="2" type="ORF">PLEPLA_LOCUS46017</name>
</gene>
<protein>
    <submittedName>
        <fullName evidence="2">Uncharacterized protein</fullName>
    </submittedName>
</protein>
<feature type="compositionally biased region" description="Basic residues" evidence="1">
    <location>
        <begin position="40"/>
        <end position="51"/>
    </location>
</feature>
<comment type="caution">
    <text evidence="2">The sequence shown here is derived from an EMBL/GenBank/DDBJ whole genome shotgun (WGS) entry which is preliminary data.</text>
</comment>
<reference evidence="2" key="1">
    <citation type="submission" date="2020-03" db="EMBL/GenBank/DDBJ databases">
        <authorList>
            <person name="Weist P."/>
        </authorList>
    </citation>
    <scope>NUCLEOTIDE SEQUENCE</scope>
</reference>
<evidence type="ECO:0000313" key="2">
    <source>
        <dbReference type="EMBL" id="CAB1458188.1"/>
    </source>
</evidence>
<keyword evidence="3" id="KW-1185">Reference proteome</keyword>
<feature type="region of interest" description="Disordered" evidence="1">
    <location>
        <begin position="15"/>
        <end position="70"/>
    </location>
</feature>
<dbReference type="Proteomes" id="UP001153269">
    <property type="component" value="Unassembled WGS sequence"/>
</dbReference>
<sequence length="70" mass="7678">MCLHRPLVAACSTVHPEVTSLRSSPTWRPPLDENKEAGGRRRGRKRKRPKVPRVSVSPGGAERAELTHGG</sequence>
<evidence type="ECO:0000256" key="1">
    <source>
        <dbReference type="SAM" id="MobiDB-lite"/>
    </source>
</evidence>
<evidence type="ECO:0000313" key="3">
    <source>
        <dbReference type="Proteomes" id="UP001153269"/>
    </source>
</evidence>
<organism evidence="2 3">
    <name type="scientific">Pleuronectes platessa</name>
    <name type="common">European plaice</name>
    <dbReference type="NCBI Taxonomy" id="8262"/>
    <lineage>
        <taxon>Eukaryota</taxon>
        <taxon>Metazoa</taxon>
        <taxon>Chordata</taxon>
        <taxon>Craniata</taxon>
        <taxon>Vertebrata</taxon>
        <taxon>Euteleostomi</taxon>
        <taxon>Actinopterygii</taxon>
        <taxon>Neopterygii</taxon>
        <taxon>Teleostei</taxon>
        <taxon>Neoteleostei</taxon>
        <taxon>Acanthomorphata</taxon>
        <taxon>Carangaria</taxon>
        <taxon>Pleuronectiformes</taxon>
        <taxon>Pleuronectoidei</taxon>
        <taxon>Pleuronectidae</taxon>
        <taxon>Pleuronectes</taxon>
    </lineage>
</organism>
<feature type="compositionally biased region" description="Basic and acidic residues" evidence="1">
    <location>
        <begin position="30"/>
        <end position="39"/>
    </location>
</feature>
<dbReference type="EMBL" id="CADEAL010004376">
    <property type="protein sequence ID" value="CAB1458188.1"/>
    <property type="molecule type" value="Genomic_DNA"/>
</dbReference>
<accession>A0A9N7Z7D8</accession>